<dbReference type="HAMAP" id="MF_01114">
    <property type="entry name" value="RecX"/>
    <property type="match status" value="1"/>
</dbReference>
<dbReference type="PANTHER" id="PTHR33602:SF1">
    <property type="entry name" value="REGULATORY PROTEIN RECX FAMILY PROTEIN"/>
    <property type="match status" value="1"/>
</dbReference>
<dbReference type="Pfam" id="PF21982">
    <property type="entry name" value="RecX_HTH1"/>
    <property type="match status" value="1"/>
</dbReference>
<evidence type="ECO:0000259" key="8">
    <source>
        <dbReference type="Pfam" id="PF21982"/>
    </source>
</evidence>
<comment type="subcellular location">
    <subcellularLocation>
        <location evidence="1 5">Cytoplasm</location>
    </subcellularLocation>
</comment>
<keyword evidence="10" id="KW-1185">Reference proteome</keyword>
<accession>A0ABU9VFW4</accession>
<evidence type="ECO:0000256" key="2">
    <source>
        <dbReference type="ARBA" id="ARBA00009695"/>
    </source>
</evidence>
<dbReference type="InterPro" id="IPR053925">
    <property type="entry name" value="RecX_HTH_3rd"/>
</dbReference>
<feature type="domain" description="RecX first three-helical" evidence="8">
    <location>
        <begin position="68"/>
        <end position="103"/>
    </location>
</feature>
<evidence type="ECO:0000313" key="10">
    <source>
        <dbReference type="Proteomes" id="UP001418796"/>
    </source>
</evidence>
<protein>
    <recommendedName>
        <fullName evidence="3 5">Regulatory protein RecX</fullName>
    </recommendedName>
</protein>
<comment type="function">
    <text evidence="5">Modulates RecA activity.</text>
</comment>
<dbReference type="PANTHER" id="PTHR33602">
    <property type="entry name" value="REGULATORY PROTEIN RECX FAMILY PROTEIN"/>
    <property type="match status" value="1"/>
</dbReference>
<dbReference type="EMBL" id="JBCITK010000001">
    <property type="protein sequence ID" value="MEN0642801.1"/>
    <property type="molecule type" value="Genomic_DNA"/>
</dbReference>
<feature type="domain" description="RecX third three-helical" evidence="7">
    <location>
        <begin position="163"/>
        <end position="206"/>
    </location>
</feature>
<feature type="domain" description="RecX third three-helical" evidence="7">
    <location>
        <begin position="216"/>
        <end position="263"/>
    </location>
</feature>
<evidence type="ECO:0000256" key="1">
    <source>
        <dbReference type="ARBA" id="ARBA00004496"/>
    </source>
</evidence>
<evidence type="ECO:0000259" key="6">
    <source>
        <dbReference type="Pfam" id="PF02631"/>
    </source>
</evidence>
<gene>
    <name evidence="5 9" type="primary">recX</name>
    <name evidence="9" type="ORF">MKY91_06450</name>
</gene>
<evidence type="ECO:0000259" key="7">
    <source>
        <dbReference type="Pfam" id="PF21981"/>
    </source>
</evidence>
<dbReference type="InterPro" id="IPR003783">
    <property type="entry name" value="Regulatory_RecX"/>
</dbReference>
<dbReference type="InterPro" id="IPR053924">
    <property type="entry name" value="RecX_HTH_2nd"/>
</dbReference>
<dbReference type="RefSeq" id="WP_343129854.1">
    <property type="nucleotide sequence ID" value="NZ_JBCITK010000001.1"/>
</dbReference>
<evidence type="ECO:0000256" key="3">
    <source>
        <dbReference type="ARBA" id="ARBA00018111"/>
    </source>
</evidence>
<name>A0ABU9VFW4_9BACI</name>
<feature type="domain" description="RecX second three-helical" evidence="6">
    <location>
        <begin position="112"/>
        <end position="153"/>
    </location>
</feature>
<dbReference type="Pfam" id="PF21981">
    <property type="entry name" value="RecX_HTH3"/>
    <property type="match status" value="2"/>
</dbReference>
<organism evidence="9 10">
    <name type="scientific">Alkalicoccobacillus gibsonii</name>
    <dbReference type="NCBI Taxonomy" id="79881"/>
    <lineage>
        <taxon>Bacteria</taxon>
        <taxon>Bacillati</taxon>
        <taxon>Bacillota</taxon>
        <taxon>Bacilli</taxon>
        <taxon>Bacillales</taxon>
        <taxon>Bacillaceae</taxon>
        <taxon>Alkalicoccobacillus</taxon>
    </lineage>
</organism>
<keyword evidence="4 5" id="KW-0963">Cytoplasm</keyword>
<evidence type="ECO:0000313" key="9">
    <source>
        <dbReference type="EMBL" id="MEN0642801.1"/>
    </source>
</evidence>
<proteinExistence type="inferred from homology"/>
<evidence type="ECO:0000256" key="5">
    <source>
        <dbReference type="HAMAP-Rule" id="MF_01114"/>
    </source>
</evidence>
<reference evidence="9 10" key="1">
    <citation type="submission" date="2024-03" db="EMBL/GenBank/DDBJ databases">
        <title>Bacilli Hybrid Assemblies.</title>
        <authorList>
            <person name="Kovac J."/>
        </authorList>
    </citation>
    <scope>NUCLEOTIDE SEQUENCE [LARGE SCALE GENOMIC DNA]</scope>
    <source>
        <strain evidence="9 10">FSL R7-0666</strain>
    </source>
</reference>
<evidence type="ECO:0000256" key="4">
    <source>
        <dbReference type="ARBA" id="ARBA00022490"/>
    </source>
</evidence>
<comment type="similarity">
    <text evidence="2 5">Belongs to the RecX family.</text>
</comment>
<sequence length="274" mass="32012">MAVISRITMQKRNKERLNIYLTAEGKETFGFAVDQNVFVKYNLRKGLEIDEEALKELIDEDEKKKTINLGLHYLSYRMRTVQEMIDYLEKKERQPEHIKTAIATFKEHGYLDDKTFASSYIRSKSASQIKGPMKLSQELKQKGVHQTVTDEALDQFNEEDERVLIEKWVEKQRRKSAKESTSAQKQKLFQQLRGKGFRSSSIQEVLERLEPQEDTDELDALTFQAEKLERKLSKKVTGNELRFKMKQALYQKGFSIGMIESYLEGHERGDDGNE</sequence>
<dbReference type="NCBIfam" id="NF010733">
    <property type="entry name" value="PRK14135.1"/>
    <property type="match status" value="1"/>
</dbReference>
<dbReference type="Pfam" id="PF02631">
    <property type="entry name" value="RecX_HTH2"/>
    <property type="match status" value="1"/>
</dbReference>
<comment type="caution">
    <text evidence="9">The sequence shown here is derived from an EMBL/GenBank/DDBJ whole genome shotgun (WGS) entry which is preliminary data.</text>
</comment>
<dbReference type="InterPro" id="IPR036388">
    <property type="entry name" value="WH-like_DNA-bd_sf"/>
</dbReference>
<dbReference type="Proteomes" id="UP001418796">
    <property type="component" value="Unassembled WGS sequence"/>
</dbReference>
<dbReference type="InterPro" id="IPR053926">
    <property type="entry name" value="RecX_HTH_1st"/>
</dbReference>
<dbReference type="Gene3D" id="1.10.10.10">
    <property type="entry name" value="Winged helix-like DNA-binding domain superfamily/Winged helix DNA-binding domain"/>
    <property type="match status" value="4"/>
</dbReference>